<sequence length="619" mass="70602">MPPLGRRSFRCRQRNILHFLRSRELHSSPSGRYKQTYSYIYPNETVYNVPVFDFTVKKFTPDGKYLVCFAKNMHAVQVYNYKGQLPRKGVGATLGFNDVFDLRYETVLTGGHELLCKDFLLFTADHRYMIVVSAVPSGFPRPLHNPASLKNIFLLDDITFWVLDIERGQVTDKRVFMHDYIFLSNHAGVHLYDNMLGIASVQNQSIYILHIKDSGILLDVRTIGYLNNEDDELVLARYRLAEQMYSNKKVTGGPEFIWDYMDNTGEEDEDSDWDRESAWEGWEGSSLGSPSSDSTPPPLPVRRSEPPDSTNAMVPDGPVDRSRNGRATSLRSFAAPSSTAIPYECTPLSGVKQRLMAYLFRKAYSSDRTSHLSHFYQTFAHFASLALWRMHFLDNLHIVIKFGLADAIVGKNIDSATSSQTSFFVIYSLATTKVLGVYENTSEELLKLYEDWQVCSGTPYNQSGLSISNPSNSLFAREEHSRRIRAVQKARNGGPVQAVKRVLSGLPFNDQQFVDSPYLDHELFSYDDKAINNVDRARPSGEHPIKFFDRQTGQFKFAIDPNLPLNSRQVYAQVRGVKRYVTCIFHPVDPFILSIQQVNSSMTVVNLHIRREQQLEPDR</sequence>
<dbReference type="InterPro" id="IPR019138">
    <property type="entry name" value="De-etiolated_protein_1_Det1"/>
</dbReference>
<dbReference type="VEuPathDB" id="FungiDB:SPPG_03973"/>
<name>A0A0L0HIZ6_SPIPD</name>
<gene>
    <name evidence="2" type="ORF">SPPG_03973</name>
</gene>
<keyword evidence="3" id="KW-1185">Reference proteome</keyword>
<evidence type="ECO:0000313" key="2">
    <source>
        <dbReference type="EMBL" id="KND00870.1"/>
    </source>
</evidence>
<dbReference type="Proteomes" id="UP000053201">
    <property type="component" value="Unassembled WGS sequence"/>
</dbReference>
<dbReference type="Pfam" id="PF09737">
    <property type="entry name" value="Det1"/>
    <property type="match status" value="2"/>
</dbReference>
<dbReference type="GO" id="GO:1990756">
    <property type="term" value="F:ubiquitin-like ligase-substrate adaptor activity"/>
    <property type="evidence" value="ECO:0007669"/>
    <property type="project" value="TreeGrafter"/>
</dbReference>
<dbReference type="EMBL" id="KQ257455">
    <property type="protein sequence ID" value="KND00870.1"/>
    <property type="molecule type" value="Genomic_DNA"/>
</dbReference>
<dbReference type="GO" id="GO:0005634">
    <property type="term" value="C:nucleus"/>
    <property type="evidence" value="ECO:0007669"/>
    <property type="project" value="TreeGrafter"/>
</dbReference>
<evidence type="ECO:0000313" key="3">
    <source>
        <dbReference type="Proteomes" id="UP000053201"/>
    </source>
</evidence>
<dbReference type="GO" id="GO:0016567">
    <property type="term" value="P:protein ubiquitination"/>
    <property type="evidence" value="ECO:0007669"/>
    <property type="project" value="TreeGrafter"/>
</dbReference>
<dbReference type="PANTHER" id="PTHR13374:SF3">
    <property type="entry name" value="DET1 HOMOLOG"/>
    <property type="match status" value="1"/>
</dbReference>
<reference evidence="2 3" key="1">
    <citation type="submission" date="2009-08" db="EMBL/GenBank/DDBJ databases">
        <title>The Genome Sequence of Spizellomyces punctatus strain DAOM BR117.</title>
        <authorList>
            <consortium name="The Broad Institute Genome Sequencing Platform"/>
            <person name="Russ C."/>
            <person name="Cuomo C."/>
            <person name="Shea T."/>
            <person name="Young S.K."/>
            <person name="Zeng Q."/>
            <person name="Koehrsen M."/>
            <person name="Haas B."/>
            <person name="Borodovsky M."/>
            <person name="Guigo R."/>
            <person name="Alvarado L."/>
            <person name="Berlin A."/>
            <person name="Bochicchio J."/>
            <person name="Borenstein D."/>
            <person name="Chapman S."/>
            <person name="Chen Z."/>
            <person name="Engels R."/>
            <person name="Freedman E."/>
            <person name="Gellesch M."/>
            <person name="Goldberg J."/>
            <person name="Griggs A."/>
            <person name="Gujja S."/>
            <person name="Heiman D."/>
            <person name="Hepburn T."/>
            <person name="Howarth C."/>
            <person name="Jen D."/>
            <person name="Larson L."/>
            <person name="Lewis B."/>
            <person name="Mehta T."/>
            <person name="Park D."/>
            <person name="Pearson M."/>
            <person name="Roberts A."/>
            <person name="Saif S."/>
            <person name="Shenoy N."/>
            <person name="Sisk P."/>
            <person name="Stolte C."/>
            <person name="Sykes S."/>
            <person name="Thomson T."/>
            <person name="Walk T."/>
            <person name="White J."/>
            <person name="Yandava C."/>
            <person name="Burger G."/>
            <person name="Gray M.W."/>
            <person name="Holland P.W.H."/>
            <person name="King N."/>
            <person name="Lang F.B.F."/>
            <person name="Roger A.J."/>
            <person name="Ruiz-Trillo I."/>
            <person name="Lander E."/>
            <person name="Nusbaum C."/>
        </authorList>
    </citation>
    <scope>NUCLEOTIDE SEQUENCE [LARGE SCALE GENOMIC DNA]</scope>
    <source>
        <strain evidence="2 3">DAOM BR117</strain>
    </source>
</reference>
<proteinExistence type="predicted"/>
<dbReference type="GO" id="GO:0031625">
    <property type="term" value="F:ubiquitin protein ligase binding"/>
    <property type="evidence" value="ECO:0007669"/>
    <property type="project" value="TreeGrafter"/>
</dbReference>
<dbReference type="GO" id="GO:0031461">
    <property type="term" value="C:cullin-RING ubiquitin ligase complex"/>
    <property type="evidence" value="ECO:0007669"/>
    <property type="project" value="TreeGrafter"/>
</dbReference>
<dbReference type="RefSeq" id="XP_016608909.1">
    <property type="nucleotide sequence ID" value="XM_016752221.1"/>
</dbReference>
<dbReference type="OrthoDB" id="18339at2759"/>
<dbReference type="eggNOG" id="KOG2558">
    <property type="taxonomic scope" value="Eukaryota"/>
</dbReference>
<dbReference type="STRING" id="645134.A0A0L0HIZ6"/>
<dbReference type="GO" id="GO:0032436">
    <property type="term" value="P:positive regulation of proteasomal ubiquitin-dependent protein catabolic process"/>
    <property type="evidence" value="ECO:0007669"/>
    <property type="project" value="TreeGrafter"/>
</dbReference>
<dbReference type="AlphaFoldDB" id="A0A0L0HIZ6"/>
<protein>
    <submittedName>
        <fullName evidence="2">Uncharacterized protein</fullName>
    </submittedName>
</protein>
<dbReference type="PANTHER" id="PTHR13374">
    <property type="entry name" value="DET1 HOMOLOG DE-ETIOLATED-1 HOMOLOG"/>
    <property type="match status" value="1"/>
</dbReference>
<dbReference type="OMA" id="ITPCLTI"/>
<dbReference type="GeneID" id="27687452"/>
<feature type="compositionally biased region" description="Low complexity" evidence="1">
    <location>
        <begin position="284"/>
        <end position="294"/>
    </location>
</feature>
<dbReference type="InParanoid" id="A0A0L0HIZ6"/>
<organism evidence="2 3">
    <name type="scientific">Spizellomyces punctatus (strain DAOM BR117)</name>
    <dbReference type="NCBI Taxonomy" id="645134"/>
    <lineage>
        <taxon>Eukaryota</taxon>
        <taxon>Fungi</taxon>
        <taxon>Fungi incertae sedis</taxon>
        <taxon>Chytridiomycota</taxon>
        <taxon>Chytridiomycota incertae sedis</taxon>
        <taxon>Chytridiomycetes</taxon>
        <taxon>Spizellomycetales</taxon>
        <taxon>Spizellomycetaceae</taxon>
        <taxon>Spizellomyces</taxon>
    </lineage>
</organism>
<feature type="region of interest" description="Disordered" evidence="1">
    <location>
        <begin position="267"/>
        <end position="325"/>
    </location>
</feature>
<evidence type="ECO:0000256" key="1">
    <source>
        <dbReference type="SAM" id="MobiDB-lite"/>
    </source>
</evidence>
<accession>A0A0L0HIZ6</accession>